<gene>
    <name evidence="1" type="ORF">CLV25_10972</name>
</gene>
<organism evidence="1 2">
    <name type="scientific">Acetobacteroides hydrogenigenes</name>
    <dbReference type="NCBI Taxonomy" id="979970"/>
    <lineage>
        <taxon>Bacteria</taxon>
        <taxon>Pseudomonadati</taxon>
        <taxon>Bacteroidota</taxon>
        <taxon>Bacteroidia</taxon>
        <taxon>Bacteroidales</taxon>
        <taxon>Rikenellaceae</taxon>
        <taxon>Acetobacteroides</taxon>
    </lineage>
</organism>
<dbReference type="EMBL" id="SLWB01000009">
    <property type="protein sequence ID" value="TCN66443.1"/>
    <property type="molecule type" value="Genomic_DNA"/>
</dbReference>
<proteinExistence type="predicted"/>
<comment type="caution">
    <text evidence="1">The sequence shown here is derived from an EMBL/GenBank/DDBJ whole genome shotgun (WGS) entry which is preliminary data.</text>
</comment>
<reference evidence="1 2" key="1">
    <citation type="submission" date="2019-03" db="EMBL/GenBank/DDBJ databases">
        <title>Genomic Encyclopedia of Archaeal and Bacterial Type Strains, Phase II (KMG-II): from individual species to whole genera.</title>
        <authorList>
            <person name="Goeker M."/>
        </authorList>
    </citation>
    <scope>NUCLEOTIDE SEQUENCE [LARGE SCALE GENOMIC DNA]</scope>
    <source>
        <strain evidence="1 2">RL-C</strain>
    </source>
</reference>
<dbReference type="OrthoDB" id="9849800at2"/>
<keyword evidence="2" id="KW-1185">Reference proteome</keyword>
<evidence type="ECO:0000313" key="2">
    <source>
        <dbReference type="Proteomes" id="UP000294830"/>
    </source>
</evidence>
<dbReference type="RefSeq" id="WP_131839568.1">
    <property type="nucleotide sequence ID" value="NZ_SLWB01000009.1"/>
</dbReference>
<protein>
    <recommendedName>
        <fullName evidence="3">Lipoprotein</fullName>
    </recommendedName>
</protein>
<evidence type="ECO:0008006" key="3">
    <source>
        <dbReference type="Google" id="ProtNLM"/>
    </source>
</evidence>
<accession>A0A4R2EDB9</accession>
<dbReference type="PROSITE" id="PS51257">
    <property type="entry name" value="PROKAR_LIPOPROTEIN"/>
    <property type="match status" value="1"/>
</dbReference>
<name>A0A4R2EDB9_9BACT</name>
<evidence type="ECO:0000313" key="1">
    <source>
        <dbReference type="EMBL" id="TCN66443.1"/>
    </source>
</evidence>
<dbReference type="Proteomes" id="UP000294830">
    <property type="component" value="Unassembled WGS sequence"/>
</dbReference>
<sequence length="129" mass="14398">MRKALLLLVAAVLGACGEYENKDADSNTLNVTTNKEVVISDGVFLKVHEVVDMRKPIGSGYVRQGEAKLRLQLYTGKRSVDTAISTSFPNEIVLDGIRLKLNSVYPYPEFNKTRRQSDYVIQLSYGKAK</sequence>
<dbReference type="AlphaFoldDB" id="A0A4R2EDB9"/>